<dbReference type="SMART" id="SM00256">
    <property type="entry name" value="FBOX"/>
    <property type="match status" value="1"/>
</dbReference>
<gene>
    <name evidence="3" type="primary">LOC104714293</name>
</gene>
<organism evidence="2 3">
    <name type="scientific">Camelina sativa</name>
    <name type="common">False flax</name>
    <name type="synonym">Myagrum sativum</name>
    <dbReference type="NCBI Taxonomy" id="90675"/>
    <lineage>
        <taxon>Eukaryota</taxon>
        <taxon>Viridiplantae</taxon>
        <taxon>Streptophyta</taxon>
        <taxon>Embryophyta</taxon>
        <taxon>Tracheophyta</taxon>
        <taxon>Spermatophyta</taxon>
        <taxon>Magnoliopsida</taxon>
        <taxon>eudicotyledons</taxon>
        <taxon>Gunneridae</taxon>
        <taxon>Pentapetalae</taxon>
        <taxon>rosids</taxon>
        <taxon>malvids</taxon>
        <taxon>Brassicales</taxon>
        <taxon>Brassicaceae</taxon>
        <taxon>Camelineae</taxon>
        <taxon>Camelina</taxon>
    </lineage>
</organism>
<dbReference type="GeneID" id="104714293"/>
<dbReference type="InterPro" id="IPR044997">
    <property type="entry name" value="F-box_plant"/>
</dbReference>
<dbReference type="Proteomes" id="UP000694864">
    <property type="component" value="Chromosome 9"/>
</dbReference>
<dbReference type="SUPFAM" id="SSF81383">
    <property type="entry name" value="F-box domain"/>
    <property type="match status" value="1"/>
</dbReference>
<dbReference type="Gene3D" id="3.80.10.10">
    <property type="entry name" value="Ribonuclease Inhibitor"/>
    <property type="match status" value="1"/>
</dbReference>
<proteinExistence type="predicted"/>
<feature type="domain" description="F-box" evidence="1">
    <location>
        <begin position="15"/>
        <end position="63"/>
    </location>
</feature>
<dbReference type="PROSITE" id="PS50181">
    <property type="entry name" value="FBOX"/>
    <property type="match status" value="1"/>
</dbReference>
<dbReference type="InterPro" id="IPR053781">
    <property type="entry name" value="F-box_AtFBL13-like"/>
</dbReference>
<accession>A0ABM0TQW7</accession>
<evidence type="ECO:0000313" key="2">
    <source>
        <dbReference type="Proteomes" id="UP000694864"/>
    </source>
</evidence>
<protein>
    <submittedName>
        <fullName evidence="3">F-box protein At1g80960-like</fullName>
    </submittedName>
</protein>
<dbReference type="Pfam" id="PF00646">
    <property type="entry name" value="F-box"/>
    <property type="match status" value="1"/>
</dbReference>
<evidence type="ECO:0000313" key="3">
    <source>
        <dbReference type="RefSeq" id="XP_010429904.1"/>
    </source>
</evidence>
<dbReference type="InterPro" id="IPR036047">
    <property type="entry name" value="F-box-like_dom_sf"/>
</dbReference>
<name>A0ABM0TQW7_CAMSA</name>
<sequence length="445" mass="50571">MDRSSSSSSVTVENVDWISTLPDDLLLMILSRLSTEEAVRTSVVSKRWVHVWKHMSHLVFDMRKKFTDSNITLDVSNRVVTLMTKIINNHRGHLESCVIVDYKSEMLNTWIQSLTGMRQTKHLTLRHRFGLEKWPICPGFPQDSFSSSSLTSLSLSSYILRTSHSFNNCQNLMTLKLSCTYAPDVGVFNRILASCPSLEVLVLGIGCTKKSGTLKIDNKRLKLLKVSSPCIGIDGIKVSSPNLHILVIVESLSCGRYNFDLTSPLLQFNRNLARLSLPHVSYNISQEENCKGHEEYVVNSCGAFLRGWLALMSVSVDLMNPREVARLRQVLLVWTVPIIELELIFKNNNAPREEVGKDKLWSENIKEPFPNAKLLVDSLWMYNFSGSEEEFALVSCLIRQRTVKRNIMIKTTSFPDRKKLEIETAVAKLQSLKAKDQWALTIKCF</sequence>
<dbReference type="InterPro" id="IPR032675">
    <property type="entry name" value="LRR_dom_sf"/>
</dbReference>
<dbReference type="Pfam" id="PF24758">
    <property type="entry name" value="LRR_At5g56370"/>
    <property type="match status" value="1"/>
</dbReference>
<keyword evidence="2" id="KW-1185">Reference proteome</keyword>
<reference evidence="3" key="2">
    <citation type="submission" date="2025-08" db="UniProtKB">
        <authorList>
            <consortium name="RefSeq"/>
        </authorList>
    </citation>
    <scope>IDENTIFICATION</scope>
    <source>
        <tissue evidence="3">Leaf</tissue>
    </source>
</reference>
<reference evidence="2" key="1">
    <citation type="journal article" date="2014" name="Nat. Commun.">
        <title>The emerging biofuel crop Camelina sativa retains a highly undifferentiated hexaploid genome structure.</title>
        <authorList>
            <person name="Kagale S."/>
            <person name="Koh C."/>
            <person name="Nixon J."/>
            <person name="Bollina V."/>
            <person name="Clarke W.E."/>
            <person name="Tuteja R."/>
            <person name="Spillane C."/>
            <person name="Robinson S.J."/>
            <person name="Links M.G."/>
            <person name="Clarke C."/>
            <person name="Higgins E.E."/>
            <person name="Huebert T."/>
            <person name="Sharpe A.G."/>
            <person name="Parkin I.A."/>
        </authorList>
    </citation>
    <scope>NUCLEOTIDE SEQUENCE [LARGE SCALE GENOMIC DNA]</scope>
    <source>
        <strain evidence="2">cv. DH55</strain>
    </source>
</reference>
<dbReference type="RefSeq" id="XP_010429904.1">
    <property type="nucleotide sequence ID" value="XM_010431602.2"/>
</dbReference>
<dbReference type="CDD" id="cd22160">
    <property type="entry name" value="F-box_AtFBL13-like"/>
    <property type="match status" value="1"/>
</dbReference>
<dbReference type="PANTHER" id="PTHR32153">
    <property type="entry name" value="OJ000223_09.16 PROTEIN"/>
    <property type="match status" value="1"/>
</dbReference>
<dbReference type="InterPro" id="IPR055411">
    <property type="entry name" value="LRR_FXL15/At3g58940/PEG3-like"/>
</dbReference>
<dbReference type="InterPro" id="IPR001810">
    <property type="entry name" value="F-box_dom"/>
</dbReference>
<evidence type="ECO:0000259" key="1">
    <source>
        <dbReference type="PROSITE" id="PS50181"/>
    </source>
</evidence>
<dbReference type="Gene3D" id="1.20.1280.50">
    <property type="match status" value="1"/>
</dbReference>
<dbReference type="SUPFAM" id="SSF52058">
    <property type="entry name" value="L domain-like"/>
    <property type="match status" value="1"/>
</dbReference>